<dbReference type="SUPFAM" id="SSF52833">
    <property type="entry name" value="Thioredoxin-like"/>
    <property type="match status" value="1"/>
</dbReference>
<dbReference type="InterPro" id="IPR017937">
    <property type="entry name" value="Thioredoxin_CS"/>
</dbReference>
<dbReference type="Gene3D" id="3.40.30.10">
    <property type="entry name" value="Glutaredoxin"/>
    <property type="match status" value="1"/>
</dbReference>
<keyword evidence="1" id="KW-0676">Redox-active center</keyword>
<dbReference type="PROSITE" id="PS00194">
    <property type="entry name" value="THIOREDOXIN_1"/>
    <property type="match status" value="1"/>
</dbReference>
<protein>
    <submittedName>
        <fullName evidence="4">TlpA disulfide reductase family protein</fullName>
    </submittedName>
</protein>
<feature type="signal peptide" evidence="2">
    <location>
        <begin position="1"/>
        <end position="27"/>
    </location>
</feature>
<dbReference type="InterPro" id="IPR013766">
    <property type="entry name" value="Thioredoxin_domain"/>
</dbReference>
<sequence>MKENDEMQRRRLLAWACLAALAGTAKADDKPAPPPLERVPLDVPVGRTLDGNTLRLSDFEGKPVVLFFWASWCPHCRNELPQLERLQLAARKERVRVVAVNVEDRDIFRKLHRGLSDKMQMLHLYDPEGVSAKAFAKADGVPYTVVVRGDGTIAKTMSGWCESGCLEDIITHVNGALAAGRAASAAGG</sequence>
<organism evidence="4 5">
    <name type="scientific">Pelomonas candidula</name>
    <dbReference type="NCBI Taxonomy" id="3299025"/>
    <lineage>
        <taxon>Bacteria</taxon>
        <taxon>Pseudomonadati</taxon>
        <taxon>Pseudomonadota</taxon>
        <taxon>Betaproteobacteria</taxon>
        <taxon>Burkholderiales</taxon>
        <taxon>Sphaerotilaceae</taxon>
        <taxon>Roseateles</taxon>
    </lineage>
</organism>
<comment type="caution">
    <text evidence="4">The sequence shown here is derived from an EMBL/GenBank/DDBJ whole genome shotgun (WGS) entry which is preliminary data.</text>
</comment>
<dbReference type="Proteomes" id="UP001606134">
    <property type="component" value="Unassembled WGS sequence"/>
</dbReference>
<evidence type="ECO:0000256" key="1">
    <source>
        <dbReference type="ARBA" id="ARBA00023284"/>
    </source>
</evidence>
<dbReference type="InterPro" id="IPR050553">
    <property type="entry name" value="Thioredoxin_ResA/DsbE_sf"/>
</dbReference>
<reference evidence="4 5" key="1">
    <citation type="submission" date="2024-08" db="EMBL/GenBank/DDBJ databases">
        <authorList>
            <person name="Lu H."/>
        </authorList>
    </citation>
    <scope>NUCLEOTIDE SEQUENCE [LARGE SCALE GENOMIC DNA]</scope>
    <source>
        <strain evidence="4 5">BYS78W</strain>
    </source>
</reference>
<dbReference type="CDD" id="cd02966">
    <property type="entry name" value="TlpA_like_family"/>
    <property type="match status" value="1"/>
</dbReference>
<dbReference type="PANTHER" id="PTHR42852">
    <property type="entry name" value="THIOL:DISULFIDE INTERCHANGE PROTEIN DSBE"/>
    <property type="match status" value="1"/>
</dbReference>
<dbReference type="RefSeq" id="WP_394417004.1">
    <property type="nucleotide sequence ID" value="NZ_JBIGIC010000019.1"/>
</dbReference>
<dbReference type="PANTHER" id="PTHR42852:SF17">
    <property type="entry name" value="THIOREDOXIN-LIKE PROTEIN HI_1115"/>
    <property type="match status" value="1"/>
</dbReference>
<dbReference type="PROSITE" id="PS51352">
    <property type="entry name" value="THIOREDOXIN_2"/>
    <property type="match status" value="1"/>
</dbReference>
<dbReference type="InterPro" id="IPR036249">
    <property type="entry name" value="Thioredoxin-like_sf"/>
</dbReference>
<name>A0ABW7HKI2_9BURK</name>
<keyword evidence="5" id="KW-1185">Reference proteome</keyword>
<evidence type="ECO:0000259" key="3">
    <source>
        <dbReference type="PROSITE" id="PS51352"/>
    </source>
</evidence>
<accession>A0ABW7HKI2</accession>
<evidence type="ECO:0000313" key="5">
    <source>
        <dbReference type="Proteomes" id="UP001606134"/>
    </source>
</evidence>
<dbReference type="Pfam" id="PF00578">
    <property type="entry name" value="AhpC-TSA"/>
    <property type="match status" value="1"/>
</dbReference>
<dbReference type="EMBL" id="JBIGIC010000019">
    <property type="protein sequence ID" value="MFG6490186.1"/>
    <property type="molecule type" value="Genomic_DNA"/>
</dbReference>
<feature type="domain" description="Thioredoxin" evidence="3">
    <location>
        <begin position="25"/>
        <end position="178"/>
    </location>
</feature>
<keyword evidence="2" id="KW-0732">Signal</keyword>
<dbReference type="InterPro" id="IPR000866">
    <property type="entry name" value="AhpC/TSA"/>
</dbReference>
<evidence type="ECO:0000313" key="4">
    <source>
        <dbReference type="EMBL" id="MFG6490186.1"/>
    </source>
</evidence>
<gene>
    <name evidence="4" type="ORF">ACG04R_26175</name>
</gene>
<proteinExistence type="predicted"/>
<feature type="chain" id="PRO_5045065794" evidence="2">
    <location>
        <begin position="28"/>
        <end position="188"/>
    </location>
</feature>
<evidence type="ECO:0000256" key="2">
    <source>
        <dbReference type="SAM" id="SignalP"/>
    </source>
</evidence>